<accession>A0ABP1Q3S1</accession>
<gene>
    <name evidence="2" type="ORF">ODALV1_LOCUS6347</name>
</gene>
<evidence type="ECO:0000313" key="2">
    <source>
        <dbReference type="EMBL" id="CAL8086141.1"/>
    </source>
</evidence>
<organism evidence="2 3">
    <name type="scientific">Orchesella dallaii</name>
    <dbReference type="NCBI Taxonomy" id="48710"/>
    <lineage>
        <taxon>Eukaryota</taxon>
        <taxon>Metazoa</taxon>
        <taxon>Ecdysozoa</taxon>
        <taxon>Arthropoda</taxon>
        <taxon>Hexapoda</taxon>
        <taxon>Collembola</taxon>
        <taxon>Entomobryomorpha</taxon>
        <taxon>Entomobryoidea</taxon>
        <taxon>Orchesellidae</taxon>
        <taxon>Orchesellinae</taxon>
        <taxon>Orchesella</taxon>
    </lineage>
</organism>
<dbReference type="EMBL" id="CAXLJM020000019">
    <property type="protein sequence ID" value="CAL8086141.1"/>
    <property type="molecule type" value="Genomic_DNA"/>
</dbReference>
<dbReference type="SUPFAM" id="SSF54695">
    <property type="entry name" value="POZ domain"/>
    <property type="match status" value="1"/>
</dbReference>
<evidence type="ECO:0000313" key="3">
    <source>
        <dbReference type="Proteomes" id="UP001642540"/>
    </source>
</evidence>
<reference evidence="2 3" key="1">
    <citation type="submission" date="2024-08" db="EMBL/GenBank/DDBJ databases">
        <authorList>
            <person name="Cucini C."/>
            <person name="Frati F."/>
        </authorList>
    </citation>
    <scope>NUCLEOTIDE SEQUENCE [LARGE SCALE GENOMIC DNA]</scope>
</reference>
<sequence>MSEIIPPSPSETPTPRVYPLLTSLNAQQLTQLPPLVLKYNFRSWIQKTSTNGYRGLVSEALPAWKPSSWKRIFAIDPVCGVNLEDKIFDYKVGEFMLLYGVSPIIQLRREQEHSAYYTNATSKKRVCFIGPSLAVFMNLQGKEKKAVFVASFCKCRVCKKPWRMNRTHRAASKKTFKFELESLKPVDMNLRLIFDDQEHVAKLTFHPGVVDKFDITKDNEDNNSSFLAVAYCCSIPLDSLPIFPFKDFVNLVNSNNPHQRSPMGRGSGWEQENISIEITEIVPAFQPNALQQRQSQQQKAFKELYYNKAHADFVVVSKDGKKFHCNKAILCVRCPEFDRILTNGNFREGQDKEIKLEEDALATEALLKFIYFQVTGIEGLSFIGMVGTLKLAHLFGFIELVAVSVNSLLIKLKELEWEDLEALWELYNFVSKLDTIQIIFRLKVAIIMALRRLIQTKKNKRVRQDEEDVTASVNRAFGNYADLAKDLTLDLLRMLNHHKTH</sequence>
<comment type="caution">
    <text evidence="2">The sequence shown here is derived from an EMBL/GenBank/DDBJ whole genome shotgun (WGS) entry which is preliminary data.</text>
</comment>
<evidence type="ECO:0000259" key="1">
    <source>
        <dbReference type="PROSITE" id="PS50097"/>
    </source>
</evidence>
<proteinExistence type="predicted"/>
<dbReference type="InterPro" id="IPR011333">
    <property type="entry name" value="SKP1/BTB/POZ_sf"/>
</dbReference>
<protein>
    <recommendedName>
        <fullName evidence="1">BTB domain-containing protein</fullName>
    </recommendedName>
</protein>
<name>A0ABP1Q3S1_9HEXA</name>
<dbReference type="Proteomes" id="UP001642540">
    <property type="component" value="Unassembled WGS sequence"/>
</dbReference>
<dbReference type="Pfam" id="PF00651">
    <property type="entry name" value="BTB"/>
    <property type="match status" value="1"/>
</dbReference>
<feature type="domain" description="BTB" evidence="1">
    <location>
        <begin position="311"/>
        <end position="379"/>
    </location>
</feature>
<dbReference type="InterPro" id="IPR000210">
    <property type="entry name" value="BTB/POZ_dom"/>
</dbReference>
<dbReference type="PROSITE" id="PS50097">
    <property type="entry name" value="BTB"/>
    <property type="match status" value="1"/>
</dbReference>
<keyword evidence="3" id="KW-1185">Reference proteome</keyword>
<dbReference type="Gene3D" id="3.30.710.10">
    <property type="entry name" value="Potassium Channel Kv1.1, Chain A"/>
    <property type="match status" value="1"/>
</dbReference>